<feature type="region of interest" description="Disordered" evidence="1">
    <location>
        <begin position="1"/>
        <end position="248"/>
    </location>
</feature>
<feature type="compositionally biased region" description="Polar residues" evidence="1">
    <location>
        <begin position="1358"/>
        <end position="1369"/>
    </location>
</feature>
<feature type="compositionally biased region" description="Polar residues" evidence="1">
    <location>
        <begin position="56"/>
        <end position="66"/>
    </location>
</feature>
<accession>A0AAQ3QCG9</accession>
<dbReference type="PANTHER" id="PTHR48429:SF1">
    <property type="entry name" value="AGENET DOMAIN-CONTAINING PROTEIN"/>
    <property type="match status" value="1"/>
</dbReference>
<evidence type="ECO:0000256" key="1">
    <source>
        <dbReference type="SAM" id="MobiDB-lite"/>
    </source>
</evidence>
<feature type="region of interest" description="Disordered" evidence="1">
    <location>
        <begin position="1405"/>
        <end position="1430"/>
    </location>
</feature>
<feature type="compositionally biased region" description="Polar residues" evidence="1">
    <location>
        <begin position="166"/>
        <end position="182"/>
    </location>
</feature>
<evidence type="ECO:0000259" key="2">
    <source>
        <dbReference type="SMART" id="SM00743"/>
    </source>
</evidence>
<keyword evidence="4" id="KW-1185">Reference proteome</keyword>
<feature type="region of interest" description="Disordered" evidence="1">
    <location>
        <begin position="1295"/>
        <end position="1391"/>
    </location>
</feature>
<feature type="compositionally biased region" description="Polar residues" evidence="1">
    <location>
        <begin position="82"/>
        <end position="102"/>
    </location>
</feature>
<feature type="region of interest" description="Disordered" evidence="1">
    <location>
        <begin position="832"/>
        <end position="879"/>
    </location>
</feature>
<dbReference type="Proteomes" id="UP001327560">
    <property type="component" value="Chromosome 5"/>
</dbReference>
<dbReference type="EMBL" id="CP136894">
    <property type="protein sequence ID" value="WOL07581.1"/>
    <property type="molecule type" value="Genomic_DNA"/>
</dbReference>
<organism evidence="3 4">
    <name type="scientific">Canna indica</name>
    <name type="common">Indian-shot</name>
    <dbReference type="NCBI Taxonomy" id="4628"/>
    <lineage>
        <taxon>Eukaryota</taxon>
        <taxon>Viridiplantae</taxon>
        <taxon>Streptophyta</taxon>
        <taxon>Embryophyta</taxon>
        <taxon>Tracheophyta</taxon>
        <taxon>Spermatophyta</taxon>
        <taxon>Magnoliopsida</taxon>
        <taxon>Liliopsida</taxon>
        <taxon>Zingiberales</taxon>
        <taxon>Cannaceae</taxon>
        <taxon>Canna</taxon>
    </lineage>
</organism>
<feature type="compositionally biased region" description="Basic and acidic residues" evidence="1">
    <location>
        <begin position="126"/>
        <end position="146"/>
    </location>
</feature>
<feature type="compositionally biased region" description="Basic and acidic residues" evidence="1">
    <location>
        <begin position="832"/>
        <end position="845"/>
    </location>
</feature>
<feature type="domain" description="Agenet" evidence="2">
    <location>
        <begin position="926"/>
        <end position="990"/>
    </location>
</feature>
<dbReference type="InterPro" id="IPR014002">
    <property type="entry name" value="Agenet_dom_plant"/>
</dbReference>
<proteinExistence type="predicted"/>
<feature type="compositionally biased region" description="Basic and acidic residues" evidence="1">
    <location>
        <begin position="103"/>
        <end position="118"/>
    </location>
</feature>
<dbReference type="Pfam" id="PF05641">
    <property type="entry name" value="Agenet"/>
    <property type="match status" value="1"/>
</dbReference>
<reference evidence="3 4" key="1">
    <citation type="submission" date="2023-10" db="EMBL/GenBank/DDBJ databases">
        <title>Chromosome-scale genome assembly provides insights into flower coloration mechanisms of Canna indica.</title>
        <authorList>
            <person name="Li C."/>
        </authorList>
    </citation>
    <scope>NUCLEOTIDE SEQUENCE [LARGE SCALE GENOMIC DNA]</scope>
    <source>
        <tissue evidence="3">Flower</tissue>
    </source>
</reference>
<feature type="domain" description="Agenet" evidence="2">
    <location>
        <begin position="1017"/>
        <end position="1075"/>
    </location>
</feature>
<protein>
    <recommendedName>
        <fullName evidence="2">Agenet domain-containing protein</fullName>
    </recommendedName>
</protein>
<feature type="compositionally biased region" description="Basic and acidic residues" evidence="1">
    <location>
        <begin position="202"/>
        <end position="229"/>
    </location>
</feature>
<evidence type="ECO:0000313" key="3">
    <source>
        <dbReference type="EMBL" id="WOL07581.1"/>
    </source>
</evidence>
<evidence type="ECO:0000313" key="4">
    <source>
        <dbReference type="Proteomes" id="UP001327560"/>
    </source>
</evidence>
<feature type="region of interest" description="Disordered" evidence="1">
    <location>
        <begin position="530"/>
        <end position="559"/>
    </location>
</feature>
<feature type="compositionally biased region" description="Basic and acidic residues" evidence="1">
    <location>
        <begin position="183"/>
        <end position="193"/>
    </location>
</feature>
<feature type="compositionally biased region" description="Polar residues" evidence="1">
    <location>
        <begin position="1415"/>
        <end position="1430"/>
    </location>
</feature>
<dbReference type="PANTHER" id="PTHR48429">
    <property type="entry name" value="AGENET DOMAIN-CONTAINING PROTEIN"/>
    <property type="match status" value="1"/>
</dbReference>
<dbReference type="InterPro" id="IPR055274">
    <property type="entry name" value="SWO1"/>
</dbReference>
<dbReference type="SMART" id="SM00743">
    <property type="entry name" value="Agenet"/>
    <property type="match status" value="2"/>
</dbReference>
<name>A0AAQ3QCG9_9LILI</name>
<gene>
    <name evidence="3" type="ORF">Cni_G16325</name>
</gene>
<sequence>MRRRRKNEKKVAAGGRKKRREKENAKSAECPACYPAIETSPATYQHTQQKDEANLTPDNSSMQNLPLDSECASESHLVEPGSSKQGSVQPNSSSPAGTNSKYHSPDKEKDHEVGKGSPDDAGSNDIKSHLEISTFHDSKESNKPEDDQSFMLEVGLIEQLSHRDAVNNTKSFTHSEQSQDSQGSHKELEENTKRKTIAKTTGENKSKQSSDHATRKVRVPKGDAKEKPQSRHGKRMEKDPCKPSPVADKTISSKAQMEILQQKNTYTGGSSISFPQTVQMANLPDLNTSATGALFHKPFTDIQQVQLRAQIFVYGSLIQGGPPDEACMVAAFGEEEGGRSLWEGAWLTATERFRKHKSLLTNPEIPFHISAGTLDNEQGTEFTPPQSKVLNSPAFWSANKAVGSALANPSPLWSVCYHDGLSSNISRGTNLEFSSAASPVNPYQSSHIRQYASNTSPWLSQSPQPASRTFSSHPQIDAGLPHSATKTVQATAVGDSSLPCTSSDQHLLPVPLLPNQGSASVITTSSMMVESPKKIAKPTNTKSPSDAQKSRKTKKVLLPEEPGTVPLASQSQQGPAPIPVIHPPTSSSFHLTLNSPINGASNALVSAASHAISPNYYQIMGIADRNQTFIFSDKTCARIEDSKVQAEEAAGHAAAAVRHSEGVWGQLATQVKSGLVSELEVKLASAAVATAAAASVAKAAAEAAKVASEAALQAKMMADEALNSVKTGSSTQHDIHKNLARLGPSSILKGRDNILGTSSVICAASEVSRKRIETACAAAKRAQNLDAILKAAELAAEAVSQAGIIIANGDALPSSLSELVEAGPDKYRKIENATDKKHNRTDDVHCVQPASPNVVDDNDKSTKQFNEQPSGDKGKHNGIDVGETLPNDELDMHSGEQLRVAGVESASVSAQADKLQGVTLSNNMQSHIQKGSLVEILADERGLGGVWFSAWVLDVKDDKAYVCYTDLCSDEGPVQLKEWLSLEHESNQVPRMRIAHPFTTAKYEATKKRCREVVGNYDWAVGDMVDAWIQDGWWEGIITEKSQGDDTKLTVNFPARGGSQVVRAWDLRPSLVWKDGQWIMWSRTNKQTHIVPDEGDIPHGKRQRLGKVEAANNLTDDGRGVGTLSRNMHLDDSRKHKEAMAVNLSTRDRTLSVGKNVKDVNADAVRVRTGLQKEGSEVVIGVPKPGKRRKFMEVSKHYVSDKTGKASEAIDSVKFTEYLIPHESHPSKNAMKGDTKGKHAINSKPRGMKVLRSQNIQGANTLEKDITSVSTVDASNDGECGIGSFPDIRVSSFCNEDSTGGKKSSSDIGSPTNFHGIPDNQIIESSKQAAPGVELSRNKPSIADGENKGQLFPRMDNPVNSEVKGSQNPRKAAADAAEPRRSNRRIQPTSRLLEGLQSSLIISKIPGVSHDKGTKTLNKGLSSSKGQSHS</sequence>
<dbReference type="InterPro" id="IPR008395">
    <property type="entry name" value="Agenet-like_dom"/>
</dbReference>
<feature type="compositionally biased region" description="Polar residues" evidence="1">
    <location>
        <begin position="1295"/>
        <end position="1313"/>
    </location>
</feature>
<feature type="compositionally biased region" description="Polar residues" evidence="1">
    <location>
        <begin position="538"/>
        <end position="547"/>
    </location>
</feature>
<dbReference type="CDD" id="cd20403">
    <property type="entry name" value="Tudor_Agenet_FMRP-like_rpt2"/>
    <property type="match status" value="1"/>
</dbReference>